<organism evidence="1 2">
    <name type="scientific">Pristionchus entomophagus</name>
    <dbReference type="NCBI Taxonomy" id="358040"/>
    <lineage>
        <taxon>Eukaryota</taxon>
        <taxon>Metazoa</taxon>
        <taxon>Ecdysozoa</taxon>
        <taxon>Nematoda</taxon>
        <taxon>Chromadorea</taxon>
        <taxon>Rhabditida</taxon>
        <taxon>Rhabditina</taxon>
        <taxon>Diplogasteromorpha</taxon>
        <taxon>Diplogasteroidea</taxon>
        <taxon>Neodiplogasteridae</taxon>
        <taxon>Pristionchus</taxon>
    </lineage>
</organism>
<dbReference type="EMBL" id="BTSX01000002">
    <property type="protein sequence ID" value="GMS83036.1"/>
    <property type="molecule type" value="Genomic_DNA"/>
</dbReference>
<proteinExistence type="predicted"/>
<name>A0AAV5SI42_9BILA</name>
<dbReference type="AlphaFoldDB" id="A0AAV5SI42"/>
<dbReference type="PANTHER" id="PTHR10974:SF75">
    <property type="entry name" value="SULFATASE DOMAIN-CONTAINING PROTEIN"/>
    <property type="match status" value="1"/>
</dbReference>
<dbReference type="InterPro" id="IPR017850">
    <property type="entry name" value="Alkaline_phosphatase_core_sf"/>
</dbReference>
<protein>
    <submittedName>
        <fullName evidence="1">Uncharacterized protein</fullName>
    </submittedName>
</protein>
<gene>
    <name evidence="1" type="ORF">PENTCL1PPCAC_5211</name>
</gene>
<dbReference type="InterPro" id="IPR004245">
    <property type="entry name" value="DUF229"/>
</dbReference>
<keyword evidence="2" id="KW-1185">Reference proteome</keyword>
<dbReference type="GO" id="GO:0005615">
    <property type="term" value="C:extracellular space"/>
    <property type="evidence" value="ECO:0007669"/>
    <property type="project" value="TreeGrafter"/>
</dbReference>
<accession>A0AAV5SI42</accession>
<evidence type="ECO:0000313" key="1">
    <source>
        <dbReference type="EMBL" id="GMS83036.1"/>
    </source>
</evidence>
<feature type="non-terminal residue" evidence="1">
    <location>
        <position position="1"/>
    </location>
</feature>
<comment type="caution">
    <text evidence="1">The sequence shown here is derived from an EMBL/GenBank/DDBJ whole genome shotgun (WGS) entry which is preliminary data.</text>
</comment>
<sequence length="452" mass="50854">VDCLGYNNVHGRVIRKANIPKRSNNTPDVYIIHVRSLKSNIFIPQTTRFLEDALNAVHFHNYQSLGDDYGDFGAALSGGLAVPLSRKLLGAREVSTNLPRSFYDDPCFLARDSSFLPRLLQQKGYATLLADENQVHESVFEQGCGWNPTSVYSPILHQIPEISDCKFANRVLDYFNRFVNVYDESAKFSALRLLHNDDVVDQELLAAFANLKSKLDDALIFFIADVPGMDNLSPYPTPTQNLWISVPYRLRDSAAMANLLINQHALISPFDVHATIRDVIGLPNNGSASSLLQKLPPSARDCQRLPIPLQHCPCPIERGNYTDTATLFDATEMALRPFSELLYSYGCKRWDIEKIYGVRKLEKLNLVEIFVAVRPMERRGNEGRGAGFTNKYAGFNFPVFKLVATETRAASSLEYTGLPDLSVALKPIATSFSPCMKNHWLRPFCYCESWMI</sequence>
<reference evidence="1" key="1">
    <citation type="submission" date="2023-10" db="EMBL/GenBank/DDBJ databases">
        <title>Genome assembly of Pristionchus species.</title>
        <authorList>
            <person name="Yoshida K."/>
            <person name="Sommer R.J."/>
        </authorList>
    </citation>
    <scope>NUCLEOTIDE SEQUENCE</scope>
    <source>
        <strain evidence="1">RS0144</strain>
    </source>
</reference>
<dbReference type="Proteomes" id="UP001432027">
    <property type="component" value="Unassembled WGS sequence"/>
</dbReference>
<dbReference type="Pfam" id="PF02995">
    <property type="entry name" value="DUF229"/>
    <property type="match status" value="1"/>
</dbReference>
<dbReference type="PANTHER" id="PTHR10974">
    <property type="entry name" value="FI08016P-RELATED"/>
    <property type="match status" value="1"/>
</dbReference>
<evidence type="ECO:0000313" key="2">
    <source>
        <dbReference type="Proteomes" id="UP001432027"/>
    </source>
</evidence>
<dbReference type="SUPFAM" id="SSF53649">
    <property type="entry name" value="Alkaline phosphatase-like"/>
    <property type="match status" value="1"/>
</dbReference>